<dbReference type="OrthoDB" id="27092at2"/>
<organism evidence="6 7">
    <name type="scientific">Sphingobium algorifonticola</name>
    <dbReference type="NCBI Taxonomy" id="2008318"/>
    <lineage>
        <taxon>Bacteria</taxon>
        <taxon>Pseudomonadati</taxon>
        <taxon>Pseudomonadota</taxon>
        <taxon>Alphaproteobacteria</taxon>
        <taxon>Sphingomonadales</taxon>
        <taxon>Sphingomonadaceae</taxon>
        <taxon>Sphingobium</taxon>
    </lineage>
</organism>
<dbReference type="GO" id="GO:0004301">
    <property type="term" value="F:epoxide hydrolase activity"/>
    <property type="evidence" value="ECO:0007669"/>
    <property type="project" value="TreeGrafter"/>
</dbReference>
<dbReference type="Gene3D" id="3.40.50.1820">
    <property type="entry name" value="alpha/beta hydrolase"/>
    <property type="match status" value="1"/>
</dbReference>
<evidence type="ECO:0000256" key="4">
    <source>
        <dbReference type="PIRSR" id="PIRSR001112-1"/>
    </source>
</evidence>
<dbReference type="PRINTS" id="PR00412">
    <property type="entry name" value="EPOXHYDRLASE"/>
</dbReference>
<reference evidence="6 7" key="1">
    <citation type="submission" date="2019-01" db="EMBL/GenBank/DDBJ databases">
        <authorList>
            <person name="Chen W.-M."/>
        </authorList>
    </citation>
    <scope>NUCLEOTIDE SEQUENCE [LARGE SCALE GENOMIC DNA]</scope>
    <source>
        <strain evidence="6 7">TLA-22</strain>
    </source>
</reference>
<evidence type="ECO:0000256" key="3">
    <source>
        <dbReference type="ARBA" id="ARBA00022801"/>
    </source>
</evidence>
<dbReference type="EMBL" id="RZUL01000008">
    <property type="protein sequence ID" value="RVT39290.1"/>
    <property type="molecule type" value="Genomic_DNA"/>
</dbReference>
<dbReference type="InterPro" id="IPR000639">
    <property type="entry name" value="Epox_hydrolase-like"/>
</dbReference>
<dbReference type="PANTHER" id="PTHR21661:SF35">
    <property type="entry name" value="EPOXIDE HYDROLASE"/>
    <property type="match status" value="1"/>
</dbReference>
<keyword evidence="2" id="KW-0058">Aromatic hydrocarbons catabolism</keyword>
<name>A0A437J400_9SPHN</name>
<keyword evidence="3 6" id="KW-0378">Hydrolase</keyword>
<dbReference type="Pfam" id="PF06441">
    <property type="entry name" value="EHN"/>
    <property type="match status" value="1"/>
</dbReference>
<comment type="similarity">
    <text evidence="1">Belongs to the peptidase S33 family.</text>
</comment>
<feature type="active site" description="Proton acceptor" evidence="4">
    <location>
        <position position="357"/>
    </location>
</feature>
<dbReference type="PIRSF" id="PIRSF001112">
    <property type="entry name" value="Epoxide_hydrolase"/>
    <property type="match status" value="1"/>
</dbReference>
<dbReference type="AlphaFoldDB" id="A0A437J400"/>
<proteinExistence type="inferred from homology"/>
<evidence type="ECO:0000256" key="1">
    <source>
        <dbReference type="ARBA" id="ARBA00010088"/>
    </source>
</evidence>
<dbReference type="RefSeq" id="WP_127691876.1">
    <property type="nucleotide sequence ID" value="NZ_RZUL01000008.1"/>
</dbReference>
<feature type="active site" description="Proton donor" evidence="4">
    <location>
        <position position="305"/>
    </location>
</feature>
<comment type="caution">
    <text evidence="6">The sequence shown here is derived from an EMBL/GenBank/DDBJ whole genome shotgun (WGS) entry which is preliminary data.</text>
</comment>
<feature type="domain" description="Epoxide hydrolase N-terminal" evidence="5">
    <location>
        <begin position="5"/>
        <end position="110"/>
    </location>
</feature>
<evidence type="ECO:0000313" key="6">
    <source>
        <dbReference type="EMBL" id="RVT39290.1"/>
    </source>
</evidence>
<accession>A0A437J400</accession>
<gene>
    <name evidence="6" type="ORF">ENE74_15825</name>
</gene>
<dbReference type="InterPro" id="IPR010497">
    <property type="entry name" value="Epoxide_hydro_N"/>
</dbReference>
<dbReference type="InterPro" id="IPR016292">
    <property type="entry name" value="Epoxide_hydrolase"/>
</dbReference>
<keyword evidence="7" id="KW-1185">Reference proteome</keyword>
<dbReference type="InterPro" id="IPR029058">
    <property type="entry name" value="AB_hydrolase_fold"/>
</dbReference>
<sequence length="379" mass="42668">MNGDIQPFRVAIPQDQLDDLARRLDATRWPDSELVGDWSQGVPLTQMRELADYWRTSYDWRRCETLLNSFPQFTTEIDGVEIYFLHIRSPNPDALPMIMSHGWPGSVLEFTKVLGPLHDPQAYGGDIRDAFHLIIPALPGFGFSGKPKKAGWTVGRIASAWHKLMIRLGYDRYVAQGGDWGAAVTTALGAHRPAGLTAIHVNLPMVLPKDAFDELSHDEAEMLSAMKHYQRWEAGYSILQASRPQTLGYGLADSPVGQAAWIFEKFQAWSDCDGNLFNILTRDEILDGIMLYWLTGSATSSARLYWESYVGGFGATELHIPTGCSIFPKEIYRAPRSWADRCIHNIIHWNELDKGGHFAALEQPGLFVDEVRTCFRAIR</sequence>
<feature type="active site" description="Nucleophile" evidence="4">
    <location>
        <position position="179"/>
    </location>
</feature>
<evidence type="ECO:0000313" key="7">
    <source>
        <dbReference type="Proteomes" id="UP000282977"/>
    </source>
</evidence>
<dbReference type="Proteomes" id="UP000282977">
    <property type="component" value="Unassembled WGS sequence"/>
</dbReference>
<dbReference type="PANTHER" id="PTHR21661">
    <property type="entry name" value="EPOXIDE HYDROLASE 1-RELATED"/>
    <property type="match status" value="1"/>
</dbReference>
<protein>
    <submittedName>
        <fullName evidence="6">Epoxide hydrolase</fullName>
    </submittedName>
</protein>
<evidence type="ECO:0000256" key="2">
    <source>
        <dbReference type="ARBA" id="ARBA00022797"/>
    </source>
</evidence>
<dbReference type="GO" id="GO:0097176">
    <property type="term" value="P:epoxide metabolic process"/>
    <property type="evidence" value="ECO:0007669"/>
    <property type="project" value="TreeGrafter"/>
</dbReference>
<evidence type="ECO:0000259" key="5">
    <source>
        <dbReference type="Pfam" id="PF06441"/>
    </source>
</evidence>
<dbReference type="SUPFAM" id="SSF53474">
    <property type="entry name" value="alpha/beta-Hydrolases"/>
    <property type="match status" value="1"/>
</dbReference>